<dbReference type="Proteomes" id="UP000704712">
    <property type="component" value="Unassembled WGS sequence"/>
</dbReference>
<evidence type="ECO:0000313" key="2">
    <source>
        <dbReference type="Proteomes" id="UP000704712"/>
    </source>
</evidence>
<dbReference type="EMBL" id="JAACNO010003044">
    <property type="protein sequence ID" value="KAF4128879.1"/>
    <property type="molecule type" value="Genomic_DNA"/>
</dbReference>
<proteinExistence type="predicted"/>
<accession>A0A8S9TQ66</accession>
<gene>
    <name evidence="1" type="ORF">GN958_ATG21940</name>
</gene>
<sequence length="316" mass="35756">RWTEAESKAFRSMTSDMAASLINELTVGDVERGPAWIDDSTILVTSNVDKAILTASTARRFAMRHNQYLFRWKRPLRRELPSEVLRLVYDEDADPELFGYFVAGTPARVLDNTNGNVGWGVANGSSCKYHSLAWGDEDERRQVEELIQRARQIKEDVVDRPFPPDFIIVELLDSALPANKWPPTSNLEETWETSPNGARIRKTNVLIPIGIMKSLNGNRGVLDTPTSVTYTQHAVDLVFVVIVWKAQGCTLNRPSRPHAPKWGFDHLYVGLSRVTPVAQLRCFPLSGAVYKSSLFRLRPNIHTTKWRLENQNATVK</sequence>
<name>A0A8S9TQ66_PHYIN</name>
<feature type="non-terminal residue" evidence="1">
    <location>
        <position position="316"/>
    </location>
</feature>
<organism evidence="1 2">
    <name type="scientific">Phytophthora infestans</name>
    <name type="common">Potato late blight agent</name>
    <name type="synonym">Botrytis infestans</name>
    <dbReference type="NCBI Taxonomy" id="4787"/>
    <lineage>
        <taxon>Eukaryota</taxon>
        <taxon>Sar</taxon>
        <taxon>Stramenopiles</taxon>
        <taxon>Oomycota</taxon>
        <taxon>Peronosporomycetes</taxon>
        <taxon>Peronosporales</taxon>
        <taxon>Peronosporaceae</taxon>
        <taxon>Phytophthora</taxon>
    </lineage>
</organism>
<dbReference type="AlphaFoldDB" id="A0A8S9TQ66"/>
<reference evidence="1" key="1">
    <citation type="submission" date="2020-03" db="EMBL/GenBank/DDBJ databases">
        <title>Hybrid Assembly of Korean Phytophthora infestans isolates.</title>
        <authorList>
            <person name="Prokchorchik M."/>
            <person name="Lee Y."/>
            <person name="Seo J."/>
            <person name="Cho J.-H."/>
            <person name="Park Y.-E."/>
            <person name="Jang D.-C."/>
            <person name="Im J.-S."/>
            <person name="Choi J.-G."/>
            <person name="Park H.-J."/>
            <person name="Lee G.-B."/>
            <person name="Lee Y.-G."/>
            <person name="Hong S.-Y."/>
            <person name="Cho K."/>
            <person name="Sohn K.H."/>
        </authorList>
    </citation>
    <scope>NUCLEOTIDE SEQUENCE</scope>
    <source>
        <strain evidence="1">KR_2_A2</strain>
    </source>
</reference>
<protein>
    <submittedName>
        <fullName evidence="1">Uncharacterized protein</fullName>
    </submittedName>
</protein>
<evidence type="ECO:0000313" key="1">
    <source>
        <dbReference type="EMBL" id="KAF4128879.1"/>
    </source>
</evidence>
<comment type="caution">
    <text evidence="1">The sequence shown here is derived from an EMBL/GenBank/DDBJ whole genome shotgun (WGS) entry which is preliminary data.</text>
</comment>